<protein>
    <recommendedName>
        <fullName evidence="5 6">Cell division protein FtsZ</fullName>
    </recommendedName>
</protein>
<keyword evidence="10" id="KW-1185">Reference proteome</keyword>
<evidence type="ECO:0000259" key="8">
    <source>
        <dbReference type="SMART" id="SM00865"/>
    </source>
</evidence>
<dbReference type="GO" id="GO:0000917">
    <property type="term" value="P:division septum assembly"/>
    <property type="evidence" value="ECO:0007669"/>
    <property type="project" value="UniProtKB-KW"/>
</dbReference>
<keyword evidence="3 5" id="KW-0342">GTP-binding</keyword>
<dbReference type="SMART" id="SM00864">
    <property type="entry name" value="Tubulin"/>
    <property type="match status" value="1"/>
</dbReference>
<dbReference type="SUPFAM" id="SSF55307">
    <property type="entry name" value="Tubulin C-terminal domain-like"/>
    <property type="match status" value="1"/>
</dbReference>
<evidence type="ECO:0000256" key="1">
    <source>
        <dbReference type="ARBA" id="ARBA00009690"/>
    </source>
</evidence>
<gene>
    <name evidence="5" type="primary">ftsZ</name>
    <name evidence="9" type="ORF">SAMN05660742_101320</name>
</gene>
<reference evidence="9 10" key="1">
    <citation type="submission" date="2016-10" db="EMBL/GenBank/DDBJ databases">
        <authorList>
            <person name="de Groot N.N."/>
        </authorList>
    </citation>
    <scope>NUCLEOTIDE SEQUENCE [LARGE SCALE GENOMIC DNA]</scope>
    <source>
        <strain evidence="9 10">DSM 2179</strain>
    </source>
</reference>
<feature type="binding site" evidence="5">
    <location>
        <position position="140"/>
    </location>
    <ligand>
        <name>GTP</name>
        <dbReference type="ChEBI" id="CHEBI:37565"/>
    </ligand>
</feature>
<evidence type="ECO:0000259" key="7">
    <source>
        <dbReference type="SMART" id="SM00864"/>
    </source>
</evidence>
<dbReference type="PRINTS" id="PR00423">
    <property type="entry name" value="CELLDVISFTSZ"/>
</dbReference>
<dbReference type="PANTHER" id="PTHR30314:SF3">
    <property type="entry name" value="MITOCHONDRIAL DIVISION PROTEIN FSZA"/>
    <property type="match status" value="1"/>
</dbReference>
<keyword evidence="5" id="KW-0131">Cell cycle</keyword>
<dbReference type="InterPro" id="IPR003008">
    <property type="entry name" value="Tubulin_FtsZ_GTPase"/>
</dbReference>
<feature type="domain" description="Tubulin/FtsZ 2-layer sandwich" evidence="8">
    <location>
        <begin position="209"/>
        <end position="326"/>
    </location>
</feature>
<dbReference type="EMBL" id="FNZK01000001">
    <property type="protein sequence ID" value="SEI87649.1"/>
    <property type="molecule type" value="Genomic_DNA"/>
</dbReference>
<feature type="binding site" evidence="5">
    <location>
        <begin position="109"/>
        <end position="111"/>
    </location>
    <ligand>
        <name>GTP</name>
        <dbReference type="ChEBI" id="CHEBI:37565"/>
    </ligand>
</feature>
<evidence type="ECO:0000256" key="5">
    <source>
        <dbReference type="HAMAP-Rule" id="MF_00909"/>
    </source>
</evidence>
<dbReference type="Proteomes" id="UP000199662">
    <property type="component" value="Unassembled WGS sequence"/>
</dbReference>
<feature type="domain" description="Tubulin/FtsZ GTPase" evidence="7">
    <location>
        <begin position="12"/>
        <end position="207"/>
    </location>
</feature>
<dbReference type="InterPro" id="IPR018316">
    <property type="entry name" value="Tubulin/FtsZ_2-layer-sand-dom"/>
</dbReference>
<evidence type="ECO:0000256" key="3">
    <source>
        <dbReference type="ARBA" id="ARBA00023134"/>
    </source>
</evidence>
<dbReference type="SUPFAM" id="SSF52490">
    <property type="entry name" value="Tubulin nucleotide-binding domain-like"/>
    <property type="match status" value="1"/>
</dbReference>
<dbReference type="SMART" id="SM00865">
    <property type="entry name" value="Tubulin_C"/>
    <property type="match status" value="1"/>
</dbReference>
<sequence>MAENAINEAVIKIKVIGVGGGGNSVLQRIAQEQLLNIELIGINTDAKQLEKLKAFNIQTLQIGASLTKGLGTGAKHELGELAAQKNEEQIKELFNGADLVFITAAMGGGTGTGAAPVIAAIAKKMGALTIGVVTMPFSFEGSRKKKIAQIGIEKLQEHIDALISVKNDNLLRLTGSQKLSLIDAFAAADGILKQAIRCIVELIMTIGVINVDFADVKSIFQQSTSPEALIGIGEGDSSPIIAVQQAISSPLIEKSLEGARGIILNVSGGDNLSLYEVNEATQYIYAHTHPDVNIIFGTVIDDTLGDTVRATIIATDFVGGGKVLGNPEELFVQKAETMDVPKFASVDLAERIPIFHRSKT</sequence>
<comment type="caution">
    <text evidence="5">Lacks conserved residue(s) required for the propagation of feature annotation.</text>
</comment>
<dbReference type="AlphaFoldDB" id="A0A1H6U5L9"/>
<feature type="binding site" evidence="5">
    <location>
        <position position="189"/>
    </location>
    <ligand>
        <name>GTP</name>
        <dbReference type="ChEBI" id="CHEBI:37565"/>
    </ligand>
</feature>
<dbReference type="GO" id="GO:0003924">
    <property type="term" value="F:GTPase activity"/>
    <property type="evidence" value="ECO:0007669"/>
    <property type="project" value="UniProtKB-UniRule"/>
</dbReference>
<comment type="similarity">
    <text evidence="1 5">Belongs to the FtsZ family.</text>
</comment>
<dbReference type="NCBIfam" id="TIGR00065">
    <property type="entry name" value="ftsZ"/>
    <property type="match status" value="1"/>
</dbReference>
<dbReference type="GO" id="GO:0005525">
    <property type="term" value="F:GTP binding"/>
    <property type="evidence" value="ECO:0007669"/>
    <property type="project" value="UniProtKB-UniRule"/>
</dbReference>
<proteinExistence type="inferred from homology"/>
<evidence type="ECO:0000313" key="9">
    <source>
        <dbReference type="EMBL" id="SEI87649.1"/>
    </source>
</evidence>
<dbReference type="InterPro" id="IPR037103">
    <property type="entry name" value="Tubulin/FtsZ-like_C"/>
</dbReference>
<dbReference type="InterPro" id="IPR045061">
    <property type="entry name" value="FtsZ/CetZ"/>
</dbReference>
<name>A0A1H6U5L9_9FIRM</name>
<dbReference type="InterPro" id="IPR036525">
    <property type="entry name" value="Tubulin/FtsZ_GTPase_sf"/>
</dbReference>
<dbReference type="Pfam" id="PF12327">
    <property type="entry name" value="FtsZ_C"/>
    <property type="match status" value="1"/>
</dbReference>
<evidence type="ECO:0000313" key="10">
    <source>
        <dbReference type="Proteomes" id="UP000199662"/>
    </source>
</evidence>
<dbReference type="GO" id="GO:0051258">
    <property type="term" value="P:protein polymerization"/>
    <property type="evidence" value="ECO:0007669"/>
    <property type="project" value="UniProtKB-UniRule"/>
</dbReference>
<evidence type="ECO:0000256" key="2">
    <source>
        <dbReference type="ARBA" id="ARBA00022741"/>
    </source>
</evidence>
<organism evidence="9 10">
    <name type="scientific">Propionispira arboris</name>
    <dbReference type="NCBI Taxonomy" id="84035"/>
    <lineage>
        <taxon>Bacteria</taxon>
        <taxon>Bacillati</taxon>
        <taxon>Bacillota</taxon>
        <taxon>Negativicutes</taxon>
        <taxon>Selenomonadales</taxon>
        <taxon>Selenomonadaceae</taxon>
        <taxon>Propionispira</taxon>
    </lineage>
</organism>
<dbReference type="FunFam" id="3.40.50.1440:FF:000001">
    <property type="entry name" value="Cell division protein FtsZ"/>
    <property type="match status" value="1"/>
</dbReference>
<accession>A0A1H6U5L9</accession>
<dbReference type="Pfam" id="PF00091">
    <property type="entry name" value="Tubulin"/>
    <property type="match status" value="1"/>
</dbReference>
<dbReference type="RefSeq" id="WP_091828589.1">
    <property type="nucleotide sequence ID" value="NZ_FNZK01000001.1"/>
</dbReference>
<dbReference type="GO" id="GO:0043093">
    <property type="term" value="P:FtsZ-dependent cytokinesis"/>
    <property type="evidence" value="ECO:0007669"/>
    <property type="project" value="UniProtKB-UniRule"/>
</dbReference>
<dbReference type="InterPro" id="IPR008280">
    <property type="entry name" value="Tub_FtsZ_C"/>
</dbReference>
<dbReference type="PANTHER" id="PTHR30314">
    <property type="entry name" value="CELL DIVISION PROTEIN FTSZ-RELATED"/>
    <property type="match status" value="1"/>
</dbReference>
<dbReference type="Gene3D" id="3.40.50.1440">
    <property type="entry name" value="Tubulin/FtsZ, GTPase domain"/>
    <property type="match status" value="1"/>
</dbReference>
<keyword evidence="4 5" id="KW-0717">Septation</keyword>
<comment type="subunit">
    <text evidence="5">Homodimer. Polymerizes to form a dynamic ring structure in a strictly GTP-dependent manner. Interacts directly with several other division proteins.</text>
</comment>
<dbReference type="InterPro" id="IPR000158">
    <property type="entry name" value="Cell_div_FtsZ"/>
</dbReference>
<dbReference type="Gene3D" id="3.30.1330.20">
    <property type="entry name" value="Tubulin/FtsZ, C-terminal domain"/>
    <property type="match status" value="1"/>
</dbReference>
<dbReference type="InterPro" id="IPR024757">
    <property type="entry name" value="FtsZ_C"/>
</dbReference>
<keyword evidence="2 5" id="KW-0547">Nucleotide-binding</keyword>
<keyword evidence="5" id="KW-0963">Cytoplasm</keyword>
<dbReference type="CDD" id="cd02201">
    <property type="entry name" value="FtsZ_type1"/>
    <property type="match status" value="1"/>
</dbReference>
<comment type="function">
    <text evidence="5">Essential cell division protein that forms a contractile ring structure (Z ring) at the future cell division site. The regulation of the ring assembly controls the timing and the location of cell division. One of the functions of the FtsZ ring is to recruit other cell division proteins to the septum to produce a new cell wall between the dividing cells. Binds GTP and shows GTPase activity.</text>
</comment>
<comment type="subcellular location">
    <subcellularLocation>
        <location evidence="5">Cytoplasm</location>
    </subcellularLocation>
    <text evidence="5">Assembles at midcell at the inner surface of the cytoplasmic membrane.</text>
</comment>
<dbReference type="STRING" id="84035.SAMN05660742_101320"/>
<feature type="binding site" evidence="5">
    <location>
        <position position="144"/>
    </location>
    <ligand>
        <name>GTP</name>
        <dbReference type="ChEBI" id="CHEBI:37565"/>
    </ligand>
</feature>
<dbReference type="GO" id="GO:0005737">
    <property type="term" value="C:cytoplasm"/>
    <property type="evidence" value="ECO:0007669"/>
    <property type="project" value="UniProtKB-SubCell"/>
</dbReference>
<evidence type="ECO:0000256" key="6">
    <source>
        <dbReference type="NCBIfam" id="TIGR00065"/>
    </source>
</evidence>
<dbReference type="GO" id="GO:0032153">
    <property type="term" value="C:cell division site"/>
    <property type="evidence" value="ECO:0007669"/>
    <property type="project" value="UniProtKB-UniRule"/>
</dbReference>
<evidence type="ECO:0000256" key="4">
    <source>
        <dbReference type="ARBA" id="ARBA00023210"/>
    </source>
</evidence>
<dbReference type="HAMAP" id="MF_00909">
    <property type="entry name" value="FtsZ"/>
    <property type="match status" value="1"/>
</dbReference>
<keyword evidence="5 9" id="KW-0132">Cell division</keyword>